<evidence type="ECO:0000313" key="3">
    <source>
        <dbReference type="Proteomes" id="UP000092840"/>
    </source>
</evidence>
<dbReference type="EMBL" id="FLRA01000005">
    <property type="protein sequence ID" value="SBT16880.1"/>
    <property type="molecule type" value="Genomic_DNA"/>
</dbReference>
<reference evidence="2 3" key="2">
    <citation type="submission" date="2016-06" db="EMBL/GenBank/DDBJ databases">
        <authorList>
            <person name="Rodrigo-Torres L."/>
            <person name="Arahal D.R."/>
        </authorList>
    </citation>
    <scope>NUCLEOTIDE SEQUENCE [LARGE SCALE GENOMIC DNA]</scope>
    <source>
        <strain evidence="2 3">CECT 5116</strain>
    </source>
</reference>
<dbReference type="AlphaFoldDB" id="A0A1C3JP82"/>
<dbReference type="Proteomes" id="UP000092871">
    <property type="component" value="Unassembled WGS sequence"/>
</dbReference>
<evidence type="ECO:0000313" key="1">
    <source>
        <dbReference type="EMBL" id="SBT16880.1"/>
    </source>
</evidence>
<proteinExistence type="predicted"/>
<protein>
    <submittedName>
        <fullName evidence="1">Uncharacterized protein</fullName>
    </submittedName>
</protein>
<organism evidence="1 4">
    <name type="scientific">Marinomonas gallaica</name>
    <dbReference type="NCBI Taxonomy" id="1806667"/>
    <lineage>
        <taxon>Bacteria</taxon>
        <taxon>Pseudomonadati</taxon>
        <taxon>Pseudomonadota</taxon>
        <taxon>Gammaproteobacteria</taxon>
        <taxon>Oceanospirillales</taxon>
        <taxon>Oceanospirillaceae</taxon>
        <taxon>Marinomonas</taxon>
    </lineage>
</organism>
<dbReference type="EMBL" id="FLRB01000015">
    <property type="protein sequence ID" value="SBT22169.1"/>
    <property type="molecule type" value="Genomic_DNA"/>
</dbReference>
<keyword evidence="3" id="KW-1185">Reference proteome</keyword>
<evidence type="ECO:0000313" key="4">
    <source>
        <dbReference type="Proteomes" id="UP000092871"/>
    </source>
</evidence>
<dbReference type="OrthoDB" id="6106580at2"/>
<reference evidence="1 4" key="1">
    <citation type="submission" date="2016-06" db="EMBL/GenBank/DDBJ databases">
        <authorList>
            <person name="Kjaerup R.B."/>
            <person name="Dalgaard T.S."/>
            <person name="Juul-Madsen H.R."/>
        </authorList>
    </citation>
    <scope>NUCLEOTIDE SEQUENCE [LARGE SCALE GENOMIC DNA]</scope>
    <source>
        <strain evidence="1 4">CECT 5115</strain>
    </source>
</reference>
<accession>A0A1C3JP82</accession>
<name>A0A1C3JP82_9GAMM</name>
<evidence type="ECO:0000313" key="2">
    <source>
        <dbReference type="EMBL" id="SBT22169.1"/>
    </source>
</evidence>
<gene>
    <name evidence="1" type="ORF">MGA5115_00966</name>
    <name evidence="2" type="ORF">MGA5116_02782</name>
</gene>
<sequence>MFGLNDMYQEREKLYKRCKRQQAKAGADRTLIKKQTLESVSSTKGLVISFVLGLTTQCETAHQTRRTVLKGIQTELFGVISQYVATRFGSSGERSPPDSTSSAK</sequence>
<dbReference type="Proteomes" id="UP000092840">
    <property type="component" value="Unassembled WGS sequence"/>
</dbReference>
<dbReference type="RefSeq" id="WP_067032760.1">
    <property type="nucleotide sequence ID" value="NZ_FLRA01000005.1"/>
</dbReference>